<comment type="caution">
    <text evidence="1">The sequence shown here is derived from an EMBL/GenBank/DDBJ whole genome shotgun (WGS) entry which is preliminary data.</text>
</comment>
<protein>
    <submittedName>
        <fullName evidence="1">C6 finger domain protein</fullName>
    </submittedName>
</protein>
<organism evidence="1 2">
    <name type="scientific">Penicillium angulare</name>
    <dbReference type="NCBI Taxonomy" id="116970"/>
    <lineage>
        <taxon>Eukaryota</taxon>
        <taxon>Fungi</taxon>
        <taxon>Dikarya</taxon>
        <taxon>Ascomycota</taxon>
        <taxon>Pezizomycotina</taxon>
        <taxon>Eurotiomycetes</taxon>
        <taxon>Eurotiomycetidae</taxon>
        <taxon>Eurotiales</taxon>
        <taxon>Aspergillaceae</taxon>
        <taxon>Penicillium</taxon>
    </lineage>
</organism>
<dbReference type="EMBL" id="JAPQKH010000001">
    <property type="protein sequence ID" value="KAJ5116821.1"/>
    <property type="molecule type" value="Genomic_DNA"/>
</dbReference>
<accession>A0A9W9KT15</accession>
<evidence type="ECO:0000313" key="2">
    <source>
        <dbReference type="Proteomes" id="UP001149165"/>
    </source>
</evidence>
<dbReference type="OrthoDB" id="4151048at2759"/>
<keyword evidence="2" id="KW-1185">Reference proteome</keyword>
<gene>
    <name evidence="1" type="ORF">N7456_001169</name>
</gene>
<evidence type="ECO:0000313" key="1">
    <source>
        <dbReference type="EMBL" id="KAJ5116821.1"/>
    </source>
</evidence>
<name>A0A9W9KT15_9EURO</name>
<proteinExistence type="predicted"/>
<reference evidence="1" key="2">
    <citation type="journal article" date="2023" name="IMA Fungus">
        <title>Comparative genomic study of the Penicillium genus elucidates a diverse pangenome and 15 lateral gene transfer events.</title>
        <authorList>
            <person name="Petersen C."/>
            <person name="Sorensen T."/>
            <person name="Nielsen M.R."/>
            <person name="Sondergaard T.E."/>
            <person name="Sorensen J.L."/>
            <person name="Fitzpatrick D.A."/>
            <person name="Frisvad J.C."/>
            <person name="Nielsen K.L."/>
        </authorList>
    </citation>
    <scope>NUCLEOTIDE SEQUENCE</scope>
    <source>
        <strain evidence="1">IBT 30069</strain>
    </source>
</reference>
<dbReference type="AlphaFoldDB" id="A0A9W9KT15"/>
<dbReference type="Proteomes" id="UP001149165">
    <property type="component" value="Unassembled WGS sequence"/>
</dbReference>
<reference evidence="1" key="1">
    <citation type="submission" date="2022-11" db="EMBL/GenBank/DDBJ databases">
        <authorList>
            <person name="Petersen C."/>
        </authorList>
    </citation>
    <scope>NUCLEOTIDE SEQUENCE</scope>
    <source>
        <strain evidence="1">IBT 30069</strain>
    </source>
</reference>
<sequence length="111" mass="12546">MPSIAQDTLEALADLACAHLGFVIFRKQHQLPDVQAALLLSVWIPRGNGQSADQWLVTGICTRLAYRIGVPDCMRRPAISRFMDATSFDAEDAREVNEILLQWHTWLLIKQ</sequence>